<proteinExistence type="predicted"/>
<dbReference type="InterPro" id="IPR029787">
    <property type="entry name" value="Nucleotide_cyclase"/>
</dbReference>
<feature type="domain" description="GGDEF" evidence="2">
    <location>
        <begin position="149"/>
        <end position="299"/>
    </location>
</feature>
<dbReference type="InterPro" id="IPR000160">
    <property type="entry name" value="GGDEF_dom"/>
</dbReference>
<dbReference type="RefSeq" id="WP_098455592.1">
    <property type="nucleotide sequence ID" value="NZ_PDJG01000001.1"/>
</dbReference>
<dbReference type="EMBL" id="PDJG01000001">
    <property type="protein sequence ID" value="PFG34580.1"/>
    <property type="molecule type" value="Genomic_DNA"/>
</dbReference>
<dbReference type="SMART" id="SM00267">
    <property type="entry name" value="GGDEF"/>
    <property type="match status" value="1"/>
</dbReference>
<dbReference type="Pfam" id="PF00990">
    <property type="entry name" value="GGDEF"/>
    <property type="match status" value="1"/>
</dbReference>
<dbReference type="OrthoDB" id="5165646at2"/>
<dbReference type="Gene3D" id="3.30.70.270">
    <property type="match status" value="1"/>
</dbReference>
<evidence type="ECO:0000313" key="4">
    <source>
        <dbReference type="Proteomes" id="UP000225548"/>
    </source>
</evidence>
<dbReference type="AlphaFoldDB" id="A0A2A9E8U3"/>
<reference evidence="3 4" key="1">
    <citation type="submission" date="2017-10" db="EMBL/GenBank/DDBJ databases">
        <title>Sequencing the genomes of 1000 actinobacteria strains.</title>
        <authorList>
            <person name="Klenk H.-P."/>
        </authorList>
    </citation>
    <scope>NUCLEOTIDE SEQUENCE [LARGE SCALE GENOMIC DNA]</scope>
    <source>
        <strain evidence="3 4">DSM 18966</strain>
    </source>
</reference>
<feature type="compositionally biased region" description="Polar residues" evidence="1">
    <location>
        <begin position="1"/>
        <end position="10"/>
    </location>
</feature>
<keyword evidence="4" id="KW-1185">Reference proteome</keyword>
<evidence type="ECO:0000313" key="3">
    <source>
        <dbReference type="EMBL" id="PFG34580.1"/>
    </source>
</evidence>
<dbReference type="Proteomes" id="UP000225548">
    <property type="component" value="Unassembled WGS sequence"/>
</dbReference>
<dbReference type="SUPFAM" id="SSF55073">
    <property type="entry name" value="Nucleotide cyclase"/>
    <property type="match status" value="1"/>
</dbReference>
<protein>
    <submittedName>
        <fullName evidence="3">Diguanylate cyclase with GGDEF domain</fullName>
    </submittedName>
</protein>
<name>A0A2A9E8U3_9MICO</name>
<dbReference type="InterPro" id="IPR043128">
    <property type="entry name" value="Rev_trsase/Diguanyl_cyclase"/>
</dbReference>
<comment type="caution">
    <text evidence="3">The sequence shown here is derived from an EMBL/GenBank/DDBJ whole genome shotgun (WGS) entry which is preliminary data.</text>
</comment>
<sequence>MNSASTQAPTISPADVSAGHPARVPTVSDVSRPLEVVESTMSCRSLEELFRPERVESVAVQYSGDSMNVGLITRERCAAAMSGELGYGRALLYRKHVSELTDWSPTVVDPWCTVADALRIAMARPRPRRYDDLVVRAQVWASVSVSALVDALSGDVATVSDDDHLTGLRSRTAWLDALGAQSVAGTASSGYLAVVVVSLRGVSAVNSELGLDAGDAVLVSIADGLRNEYVPRSTLGRLSGTQMGLFAALAGPDDADAVAQGEAVARRVRSAAQTALRAVTAELGAQGTELRACTGYAVAPVGVLPGTLLTYAVDRTEP</sequence>
<organism evidence="3 4">
    <name type="scientific">Sanguibacter antarcticus</name>
    <dbReference type="NCBI Taxonomy" id="372484"/>
    <lineage>
        <taxon>Bacteria</taxon>
        <taxon>Bacillati</taxon>
        <taxon>Actinomycetota</taxon>
        <taxon>Actinomycetes</taxon>
        <taxon>Micrococcales</taxon>
        <taxon>Sanguibacteraceae</taxon>
        <taxon>Sanguibacter</taxon>
    </lineage>
</organism>
<evidence type="ECO:0000256" key="1">
    <source>
        <dbReference type="SAM" id="MobiDB-lite"/>
    </source>
</evidence>
<accession>A0A2A9E8U3</accession>
<evidence type="ECO:0000259" key="2">
    <source>
        <dbReference type="SMART" id="SM00267"/>
    </source>
</evidence>
<gene>
    <name evidence="3" type="ORF">ATL42_2497</name>
</gene>
<feature type="region of interest" description="Disordered" evidence="1">
    <location>
        <begin position="1"/>
        <end position="24"/>
    </location>
</feature>